<dbReference type="SUPFAM" id="SSF51658">
    <property type="entry name" value="Xylose isomerase-like"/>
    <property type="match status" value="1"/>
</dbReference>
<dbReference type="EMBL" id="MLCF01000144">
    <property type="protein sequence ID" value="OIV35575.1"/>
    <property type="molecule type" value="Genomic_DNA"/>
</dbReference>
<comment type="caution">
    <text evidence="3">The sequence shown here is derived from an EMBL/GenBank/DDBJ whole genome shotgun (WGS) entry which is preliminary data.</text>
</comment>
<dbReference type="STRING" id="1428644.BIV57_20860"/>
<evidence type="ECO:0000313" key="3">
    <source>
        <dbReference type="EMBL" id="OIV35575.1"/>
    </source>
</evidence>
<dbReference type="Pfam" id="PF26136">
    <property type="entry name" value="SCO6045_C"/>
    <property type="match status" value="1"/>
</dbReference>
<dbReference type="InterPro" id="IPR058711">
    <property type="entry name" value="SCO6045-like_C"/>
</dbReference>
<evidence type="ECO:0000259" key="2">
    <source>
        <dbReference type="Pfam" id="PF26136"/>
    </source>
</evidence>
<protein>
    <submittedName>
        <fullName evidence="3">Endonuclease</fullName>
    </submittedName>
</protein>
<dbReference type="Pfam" id="PF05114">
    <property type="entry name" value="MbnB_TglH_ChrH"/>
    <property type="match status" value="1"/>
</dbReference>
<dbReference type="Gene3D" id="3.20.20.150">
    <property type="entry name" value="Divalent-metal-dependent TIM barrel enzymes"/>
    <property type="match status" value="1"/>
</dbReference>
<feature type="region of interest" description="Disordered" evidence="1">
    <location>
        <begin position="283"/>
        <end position="303"/>
    </location>
</feature>
<dbReference type="GO" id="GO:0004519">
    <property type="term" value="F:endonuclease activity"/>
    <property type="evidence" value="ECO:0007669"/>
    <property type="project" value="UniProtKB-KW"/>
</dbReference>
<dbReference type="InterPro" id="IPR007801">
    <property type="entry name" value="MbnB/TglH/ChrH"/>
</dbReference>
<evidence type="ECO:0000256" key="1">
    <source>
        <dbReference type="SAM" id="MobiDB-lite"/>
    </source>
</evidence>
<evidence type="ECO:0000313" key="4">
    <source>
        <dbReference type="Proteomes" id="UP000243342"/>
    </source>
</evidence>
<keyword evidence="3" id="KW-0540">Nuclease</keyword>
<dbReference type="InterPro" id="IPR036237">
    <property type="entry name" value="Xyl_isomerase-like_sf"/>
</dbReference>
<dbReference type="NCBIfam" id="NF003818">
    <property type="entry name" value="PRK05409.1"/>
    <property type="match status" value="1"/>
</dbReference>
<sequence>METKRQTRDQETRLGVGIGWRPEIDLAVERLERVDWVEAVAENLCPDHLPESVQALRARGVPVVPHGVSLGLGGAHEPDPGRLSALAATAEALDAPLVTEHLAFVRADHEGRTLEAGHLLPVPHTRDALEVVVRNVRAAQRELPVPLALENIAPLIAWPGDELTEAQFLAELVERTGVRLLIDVANLHTAHVNLGVDPARELDTLPLDALAYVHIAGGVERNGVWHDTHAHPVTEPVLEVLDELCRRTSPDGVLLERDAQFPSPRELGAELDAVREVLTRHPEAAGGGAAEAAPEEPPAADASRDITTTIRITTGRRDRLAERQGALLASLTTGAEAPEGFDAERLAVQRKALGDKRREVLAKSAPGLAEALDDGYPDAFASYAAEHPLTGTAREDALALARHALAGGGTKLPDDRRRAVAAWLRETDAPRRGTLRRARRVWRSVTERRR</sequence>
<feature type="domain" description="SCO6045-like C-terminal" evidence="2">
    <location>
        <begin position="321"/>
        <end position="405"/>
    </location>
</feature>
<accession>A0A1J7BA56</accession>
<reference evidence="3 4" key="1">
    <citation type="submission" date="2016-10" db="EMBL/GenBank/DDBJ databases">
        <title>Genome sequence of Streptomyces gilvigriseus MUSC 26.</title>
        <authorList>
            <person name="Lee L.-H."/>
            <person name="Ser H.-L."/>
        </authorList>
    </citation>
    <scope>NUCLEOTIDE SEQUENCE [LARGE SCALE GENOMIC DNA]</scope>
    <source>
        <strain evidence="3 4">MUSC 26</strain>
    </source>
</reference>
<dbReference type="PANTHER" id="PTHR42194:SF1">
    <property type="entry name" value="UPF0276 PROTEIN HI_1600"/>
    <property type="match status" value="1"/>
</dbReference>
<gene>
    <name evidence="3" type="ORF">BIV57_20860</name>
</gene>
<dbReference type="PANTHER" id="PTHR42194">
    <property type="entry name" value="UPF0276 PROTEIN HI_1600"/>
    <property type="match status" value="1"/>
</dbReference>
<dbReference type="RefSeq" id="WP_071658470.1">
    <property type="nucleotide sequence ID" value="NZ_MLCF01000144.1"/>
</dbReference>
<name>A0A1J7BA56_9ACTN</name>
<dbReference type="Proteomes" id="UP000243342">
    <property type="component" value="Unassembled WGS sequence"/>
</dbReference>
<dbReference type="AlphaFoldDB" id="A0A1J7BA56"/>
<organism evidence="3 4">
    <name type="scientific">Mangrovactinospora gilvigrisea</name>
    <dbReference type="NCBI Taxonomy" id="1428644"/>
    <lineage>
        <taxon>Bacteria</taxon>
        <taxon>Bacillati</taxon>
        <taxon>Actinomycetota</taxon>
        <taxon>Actinomycetes</taxon>
        <taxon>Kitasatosporales</taxon>
        <taxon>Streptomycetaceae</taxon>
        <taxon>Mangrovactinospora</taxon>
    </lineage>
</organism>
<keyword evidence="3" id="KW-0255">Endonuclease</keyword>
<dbReference type="OrthoDB" id="9763101at2"/>
<proteinExistence type="predicted"/>
<keyword evidence="4" id="KW-1185">Reference proteome</keyword>
<keyword evidence="3" id="KW-0378">Hydrolase</keyword>